<keyword evidence="5" id="KW-0573">Peptidoglycan synthesis</keyword>
<evidence type="ECO:0000313" key="13">
    <source>
        <dbReference type="EMBL" id="EKO38235.1"/>
    </source>
</evidence>
<dbReference type="GO" id="GO:0008360">
    <property type="term" value="P:regulation of cell shape"/>
    <property type="evidence" value="ECO:0007669"/>
    <property type="project" value="UniProtKB-KW"/>
</dbReference>
<evidence type="ECO:0000256" key="10">
    <source>
        <dbReference type="SAM" id="MobiDB-lite"/>
    </source>
</evidence>
<keyword evidence="13" id="KW-0121">Carboxypeptidase</keyword>
<feature type="signal peptide" evidence="11">
    <location>
        <begin position="1"/>
        <end position="31"/>
    </location>
</feature>
<evidence type="ECO:0000256" key="4">
    <source>
        <dbReference type="ARBA" id="ARBA00022960"/>
    </source>
</evidence>
<keyword evidence="13" id="KW-0645">Protease</keyword>
<dbReference type="GO" id="GO:0009252">
    <property type="term" value="P:peptidoglycan biosynthetic process"/>
    <property type="evidence" value="ECO:0007669"/>
    <property type="project" value="UniProtKB-KW"/>
</dbReference>
<dbReference type="AlphaFoldDB" id="K6GMP0"/>
<feature type="compositionally biased region" description="Basic and acidic residues" evidence="10">
    <location>
        <begin position="92"/>
        <end position="101"/>
    </location>
</feature>
<keyword evidence="2 11" id="KW-0732">Signal</keyword>
<evidence type="ECO:0000256" key="7">
    <source>
        <dbReference type="PIRSR" id="PIRSR618044-1"/>
    </source>
</evidence>
<evidence type="ECO:0000256" key="2">
    <source>
        <dbReference type="ARBA" id="ARBA00022729"/>
    </source>
</evidence>
<evidence type="ECO:0000256" key="8">
    <source>
        <dbReference type="PIRSR" id="PIRSR618044-2"/>
    </source>
</evidence>
<dbReference type="PATRIC" id="fig|1206767.3.peg.3016"/>
<feature type="active site" evidence="7">
    <location>
        <position position="206"/>
    </location>
</feature>
<organism evidence="13 14">
    <name type="scientific">Solidesulfovibrio magneticus str. Maddingley MBC34</name>
    <dbReference type="NCBI Taxonomy" id="1206767"/>
    <lineage>
        <taxon>Bacteria</taxon>
        <taxon>Pseudomonadati</taxon>
        <taxon>Thermodesulfobacteriota</taxon>
        <taxon>Desulfovibrionia</taxon>
        <taxon>Desulfovibrionales</taxon>
        <taxon>Desulfovibrionaceae</taxon>
        <taxon>Solidesulfovibrio</taxon>
    </lineage>
</organism>
<keyword evidence="3" id="KW-0378">Hydrolase</keyword>
<dbReference type="PANTHER" id="PTHR21581">
    <property type="entry name" value="D-ALANYL-D-ALANINE CARBOXYPEPTIDASE"/>
    <property type="match status" value="1"/>
</dbReference>
<evidence type="ECO:0000256" key="3">
    <source>
        <dbReference type="ARBA" id="ARBA00022801"/>
    </source>
</evidence>
<evidence type="ECO:0000259" key="12">
    <source>
        <dbReference type="Pfam" id="PF00768"/>
    </source>
</evidence>
<reference evidence="13 14" key="1">
    <citation type="submission" date="2012-07" db="EMBL/GenBank/DDBJ databases">
        <title>Draft genome sequence of Desulfovibrio magneticus str. Maddingley MBC34 obtained from a metagenomic sequence of a methanogenic enrichment isolated from coal-seam formation water in Victoria, Australia.</title>
        <authorList>
            <person name="Greenfield P."/>
            <person name="Hendry P."/>
            <person name="Li D."/>
            <person name="Rosewarne C.P."/>
            <person name="Tran-Dinh N."/>
            <person name="Elbourne L.D.H."/>
            <person name="Paulsen I.T."/>
            <person name="Midgley D.J."/>
        </authorList>
    </citation>
    <scope>NUCLEOTIDE SEQUENCE [LARGE SCALE GENOMIC DNA]</scope>
    <source>
        <strain evidence="14">Maddingley MBC34</strain>
    </source>
</reference>
<dbReference type="PRINTS" id="PR00725">
    <property type="entry name" value="DADACBPTASE1"/>
</dbReference>
<dbReference type="PANTHER" id="PTHR21581:SF6">
    <property type="entry name" value="TRAFFICKING PROTEIN PARTICLE COMPLEX SUBUNIT 12"/>
    <property type="match status" value="1"/>
</dbReference>
<feature type="compositionally biased region" description="Low complexity" evidence="10">
    <location>
        <begin position="62"/>
        <end position="78"/>
    </location>
</feature>
<proteinExistence type="inferred from homology"/>
<accession>K6GMP0</accession>
<comment type="similarity">
    <text evidence="1 9">Belongs to the peptidase S11 family.</text>
</comment>
<evidence type="ECO:0000256" key="6">
    <source>
        <dbReference type="ARBA" id="ARBA00023316"/>
    </source>
</evidence>
<dbReference type="GO" id="GO:0006508">
    <property type="term" value="P:proteolysis"/>
    <property type="evidence" value="ECO:0007669"/>
    <property type="project" value="InterPro"/>
</dbReference>
<dbReference type="SUPFAM" id="SSF56601">
    <property type="entry name" value="beta-lactamase/transpeptidase-like"/>
    <property type="match status" value="1"/>
</dbReference>
<evidence type="ECO:0000256" key="9">
    <source>
        <dbReference type="RuleBase" id="RU004016"/>
    </source>
</evidence>
<keyword evidence="4" id="KW-0133">Cell shape</keyword>
<dbReference type="InterPro" id="IPR001967">
    <property type="entry name" value="Peptidase_S11_N"/>
</dbReference>
<dbReference type="InterPro" id="IPR012338">
    <property type="entry name" value="Beta-lactam/transpept-like"/>
</dbReference>
<gene>
    <name evidence="13" type="ORF">B193_3068</name>
</gene>
<keyword evidence="6" id="KW-0961">Cell wall biogenesis/degradation</keyword>
<dbReference type="EMBL" id="ALAO01000271">
    <property type="protein sequence ID" value="EKO38235.1"/>
    <property type="molecule type" value="Genomic_DNA"/>
</dbReference>
<feature type="chain" id="PRO_5003891475" evidence="11">
    <location>
        <begin position="32"/>
        <end position="388"/>
    </location>
</feature>
<feature type="active site" description="Acyl-ester intermediate" evidence="7">
    <location>
        <position position="146"/>
    </location>
</feature>
<evidence type="ECO:0000256" key="1">
    <source>
        <dbReference type="ARBA" id="ARBA00007164"/>
    </source>
</evidence>
<dbReference type="Pfam" id="PF00768">
    <property type="entry name" value="Peptidase_S11"/>
    <property type="match status" value="1"/>
</dbReference>
<dbReference type="InterPro" id="IPR018044">
    <property type="entry name" value="Peptidase_S11"/>
</dbReference>
<sequence>MHHTVRASILAVVAVLALVVAPLADPAQALAKEQHAKSQAKPAAKKPAKADAAPKAKKTGKAAKAAAPSKATHPAKAAVADSPAKKPRRAKKGELPVKNDIENEEGDIGSCAVGSPLTVKSAILWNMNTGEVLYEQNPDVQIPPASLTKILTLYILFDAIRQGRLRPWDVIEVSPRAATQGGSTMRLRSGEQVKVTDLIKGIAVASANDACMAIADNLENGNAEAFVALMNDTAKRLGMTNSVFFNPNGLPADGQVTTARDMLKLAAAYLEQFPKSLTIHSMQYFTHNNRQRHNANSLLGRYEGVDGLKTGFVCASGYNIVATAMRGDTRLIAVVLGSRNPRVRERETAKLLDKGFKMAQAKKAAGPTPVAAATPPAVPAAAAAQPAF</sequence>
<evidence type="ECO:0000256" key="11">
    <source>
        <dbReference type="SAM" id="SignalP"/>
    </source>
</evidence>
<comment type="caution">
    <text evidence="13">The sequence shown here is derived from an EMBL/GenBank/DDBJ whole genome shotgun (WGS) entry which is preliminary data.</text>
</comment>
<dbReference type="Gene3D" id="3.40.710.10">
    <property type="entry name" value="DD-peptidase/beta-lactamase superfamily"/>
    <property type="match status" value="1"/>
</dbReference>
<name>K6GMP0_9BACT</name>
<dbReference type="GO" id="GO:0071555">
    <property type="term" value="P:cell wall organization"/>
    <property type="evidence" value="ECO:0007669"/>
    <property type="project" value="UniProtKB-KW"/>
</dbReference>
<dbReference type="GO" id="GO:0009002">
    <property type="term" value="F:serine-type D-Ala-D-Ala carboxypeptidase activity"/>
    <property type="evidence" value="ECO:0007669"/>
    <property type="project" value="InterPro"/>
</dbReference>
<protein>
    <submittedName>
        <fullName evidence="13">D-alanyl-D-alanine carboxypeptidase</fullName>
    </submittedName>
</protein>
<feature type="active site" description="Proton acceptor" evidence="7">
    <location>
        <position position="149"/>
    </location>
</feature>
<feature type="binding site" evidence="8">
    <location>
        <position position="309"/>
    </location>
    <ligand>
        <name>substrate</name>
    </ligand>
</feature>
<feature type="region of interest" description="Disordered" evidence="10">
    <location>
        <begin position="34"/>
        <end position="101"/>
    </location>
</feature>
<evidence type="ECO:0000256" key="5">
    <source>
        <dbReference type="ARBA" id="ARBA00022984"/>
    </source>
</evidence>
<dbReference type="Proteomes" id="UP000006272">
    <property type="component" value="Unassembled WGS sequence"/>
</dbReference>
<feature type="domain" description="Peptidase S11 D-alanyl-D-alanine carboxypeptidase A N-terminal" evidence="12">
    <location>
        <begin position="118"/>
        <end position="339"/>
    </location>
</feature>
<evidence type="ECO:0000313" key="14">
    <source>
        <dbReference type="Proteomes" id="UP000006272"/>
    </source>
</evidence>